<dbReference type="Proteomes" id="UP000516305">
    <property type="component" value="Chromosome"/>
</dbReference>
<protein>
    <submittedName>
        <fullName evidence="2">Uncharacterized protein</fullName>
    </submittedName>
</protein>
<feature type="chain" id="PRO_5028955572" evidence="1">
    <location>
        <begin position="21"/>
        <end position="155"/>
    </location>
</feature>
<organism evidence="2 3">
    <name type="scientific">Croceimicrobium hydrocarbonivorans</name>
    <dbReference type="NCBI Taxonomy" id="2761580"/>
    <lineage>
        <taxon>Bacteria</taxon>
        <taxon>Pseudomonadati</taxon>
        <taxon>Bacteroidota</taxon>
        <taxon>Flavobacteriia</taxon>
        <taxon>Flavobacteriales</taxon>
        <taxon>Owenweeksiaceae</taxon>
        <taxon>Croceimicrobium</taxon>
    </lineage>
</organism>
<reference evidence="2 3" key="1">
    <citation type="submission" date="2020-08" db="EMBL/GenBank/DDBJ databases">
        <title>Croceimicrobium hydrocarbonivorans gen. nov., sp. nov., a novel marine bacterium isolated from a bacterial consortium that degrades polyethylene terephthalate.</title>
        <authorList>
            <person name="Liu R."/>
        </authorList>
    </citation>
    <scope>NUCLEOTIDE SEQUENCE [LARGE SCALE GENOMIC DNA]</scope>
    <source>
        <strain evidence="2 3">A20-9</strain>
    </source>
</reference>
<accession>A0A7H0VIY9</accession>
<evidence type="ECO:0000256" key="1">
    <source>
        <dbReference type="SAM" id="SignalP"/>
    </source>
</evidence>
<keyword evidence="1" id="KW-0732">Signal</keyword>
<dbReference type="RefSeq" id="WP_210760212.1">
    <property type="nucleotide sequence ID" value="NZ_CP060139.1"/>
</dbReference>
<proteinExistence type="predicted"/>
<dbReference type="AlphaFoldDB" id="A0A7H0VIY9"/>
<dbReference type="KEGG" id="chyd:H4K34_07560"/>
<gene>
    <name evidence="2" type="ORF">H4K34_07560</name>
</gene>
<name>A0A7H0VIY9_9FLAO</name>
<sequence>MKSFFLSILVICIAASSLQAQEYSPMEVEGNFWSKKFQKDTVEYKLSELIDLFEGNAQANLLVRKANNQHDLARFLQVSGTFLAIYPLFNAAIGRTPNYNMSLIGLGFWGVSIPLEISSQHKAEKAVMLYNQRMREGLKAHLMIQNNGIGLSLRF</sequence>
<evidence type="ECO:0000313" key="3">
    <source>
        <dbReference type="Proteomes" id="UP000516305"/>
    </source>
</evidence>
<dbReference type="EMBL" id="CP060139">
    <property type="protein sequence ID" value="QNR25687.1"/>
    <property type="molecule type" value="Genomic_DNA"/>
</dbReference>
<keyword evidence="3" id="KW-1185">Reference proteome</keyword>
<feature type="signal peptide" evidence="1">
    <location>
        <begin position="1"/>
        <end position="20"/>
    </location>
</feature>
<evidence type="ECO:0000313" key="2">
    <source>
        <dbReference type="EMBL" id="QNR25687.1"/>
    </source>
</evidence>